<accession>A0A164IJC6</accession>
<evidence type="ECO:0000256" key="1">
    <source>
        <dbReference type="SAM" id="SignalP"/>
    </source>
</evidence>
<dbReference type="EMBL" id="LRGB01007130">
    <property type="protein sequence ID" value="KZS01319.1"/>
    <property type="molecule type" value="Genomic_DNA"/>
</dbReference>
<dbReference type="Gene3D" id="2.130.10.10">
    <property type="entry name" value="YVTN repeat-like/Quinoprotein amine dehydrogenase"/>
    <property type="match status" value="1"/>
</dbReference>
<proteinExistence type="predicted"/>
<dbReference type="AlphaFoldDB" id="A0A164IJC6"/>
<feature type="non-terminal residue" evidence="2">
    <location>
        <position position="1"/>
    </location>
</feature>
<name>A0A164IJC6_9CRUS</name>
<feature type="signal peptide" evidence="1">
    <location>
        <begin position="1"/>
        <end position="15"/>
    </location>
</feature>
<evidence type="ECO:0000313" key="3">
    <source>
        <dbReference type="Proteomes" id="UP000076858"/>
    </source>
</evidence>
<feature type="chain" id="PRO_5012881714" description="Hybrid sensor histidine kinase/response regulator" evidence="1">
    <location>
        <begin position="16"/>
        <end position="165"/>
    </location>
</feature>
<feature type="non-terminal residue" evidence="2">
    <location>
        <position position="165"/>
    </location>
</feature>
<reference evidence="2 3" key="1">
    <citation type="submission" date="2016-03" db="EMBL/GenBank/DDBJ databases">
        <title>EvidentialGene: Evidence-directed Construction of Genes on Genomes.</title>
        <authorList>
            <person name="Gilbert D.G."/>
            <person name="Choi J.-H."/>
            <person name="Mockaitis K."/>
            <person name="Colbourne J."/>
            <person name="Pfrender M."/>
        </authorList>
    </citation>
    <scope>NUCLEOTIDE SEQUENCE [LARGE SCALE GENOMIC DNA]</scope>
    <source>
        <strain evidence="2 3">Xinb3</strain>
        <tissue evidence="2">Complete organism</tissue>
    </source>
</reference>
<organism evidence="2 3">
    <name type="scientific">Daphnia magna</name>
    <dbReference type="NCBI Taxonomy" id="35525"/>
    <lineage>
        <taxon>Eukaryota</taxon>
        <taxon>Metazoa</taxon>
        <taxon>Ecdysozoa</taxon>
        <taxon>Arthropoda</taxon>
        <taxon>Crustacea</taxon>
        <taxon>Branchiopoda</taxon>
        <taxon>Diplostraca</taxon>
        <taxon>Cladocera</taxon>
        <taxon>Anomopoda</taxon>
        <taxon>Daphniidae</taxon>
        <taxon>Daphnia</taxon>
    </lineage>
</organism>
<dbReference type="Pfam" id="PF07494">
    <property type="entry name" value="Reg_prop"/>
    <property type="match status" value="2"/>
</dbReference>
<keyword evidence="3" id="KW-1185">Reference proteome</keyword>
<dbReference type="Proteomes" id="UP000076858">
    <property type="component" value="Unassembled WGS sequence"/>
</dbReference>
<dbReference type="InterPro" id="IPR011110">
    <property type="entry name" value="Reg_prop"/>
</dbReference>
<keyword evidence="1" id="KW-0732">Signal</keyword>
<dbReference type="SUPFAM" id="SSF63829">
    <property type="entry name" value="Calcium-dependent phosphotriesterase"/>
    <property type="match status" value="1"/>
</dbReference>
<gene>
    <name evidence="2" type="ORF">APZ42_002064</name>
</gene>
<sequence>LFCLAFFTLNTQAQPQSIYDYDIKQWTAADGLSNNSVRALTQDQQGFLWIGTLTGLNRFDGHQFELFTAQTNRHLISNAITRLFTDSSGYIWIGTRSGLSGVNSASLKFDRYPILGEVTSIVEVSADEIWVAADNLFRIKEGQISRVEAVKEPVNQLEVTPNHIW</sequence>
<dbReference type="InterPro" id="IPR015943">
    <property type="entry name" value="WD40/YVTN_repeat-like_dom_sf"/>
</dbReference>
<comment type="caution">
    <text evidence="2">The sequence shown here is derived from an EMBL/GenBank/DDBJ whole genome shotgun (WGS) entry which is preliminary data.</text>
</comment>
<protein>
    <recommendedName>
        <fullName evidence="4">Hybrid sensor histidine kinase/response regulator</fullName>
    </recommendedName>
</protein>
<evidence type="ECO:0000313" key="2">
    <source>
        <dbReference type="EMBL" id="KZS01319.1"/>
    </source>
</evidence>
<evidence type="ECO:0008006" key="4">
    <source>
        <dbReference type="Google" id="ProtNLM"/>
    </source>
</evidence>